<feature type="domain" description="TFIIS N-terminal" evidence="5">
    <location>
        <begin position="210"/>
        <end position="287"/>
    </location>
</feature>
<dbReference type="GO" id="GO:0005634">
    <property type="term" value="C:nucleus"/>
    <property type="evidence" value="ECO:0007669"/>
    <property type="project" value="UniProtKB-SubCell"/>
</dbReference>
<accession>A0A2T0FNA9</accession>
<evidence type="ECO:0000256" key="1">
    <source>
        <dbReference type="ARBA" id="ARBA00037349"/>
    </source>
</evidence>
<reference evidence="6 7" key="1">
    <citation type="submission" date="2017-04" db="EMBL/GenBank/DDBJ databases">
        <title>Genome sequencing of [Candida] sorbophila.</title>
        <authorList>
            <person name="Ahn J.O."/>
        </authorList>
    </citation>
    <scope>NUCLEOTIDE SEQUENCE [LARGE SCALE GENOMIC DNA]</scope>
    <source>
        <strain evidence="6 7">DS02</strain>
    </source>
</reference>
<comment type="function">
    <text evidence="1">Transcription factor involved in RNA polymerase II transcription regulation. May function in both SPT15/TBP post-recruitment and recruitment steps of transcription.</text>
</comment>
<dbReference type="PROSITE" id="PS51319">
    <property type="entry name" value="TFIIS_N"/>
    <property type="match status" value="1"/>
</dbReference>
<organism evidence="6 7">
    <name type="scientific">Wickerhamiella sorbophila</name>
    <dbReference type="NCBI Taxonomy" id="45607"/>
    <lineage>
        <taxon>Eukaryota</taxon>
        <taxon>Fungi</taxon>
        <taxon>Dikarya</taxon>
        <taxon>Ascomycota</taxon>
        <taxon>Saccharomycotina</taxon>
        <taxon>Dipodascomycetes</taxon>
        <taxon>Dipodascales</taxon>
        <taxon>Trichomonascaceae</taxon>
        <taxon>Wickerhamiella</taxon>
    </lineage>
</organism>
<feature type="compositionally biased region" description="Acidic residues" evidence="4">
    <location>
        <begin position="105"/>
        <end position="116"/>
    </location>
</feature>
<dbReference type="InterPro" id="IPR051037">
    <property type="entry name" value="RNAPII_TF_IWS1"/>
</dbReference>
<keyword evidence="3" id="KW-0539">Nucleus</keyword>
<evidence type="ECO:0000256" key="2">
    <source>
        <dbReference type="ARBA" id="ARBA00037992"/>
    </source>
</evidence>
<dbReference type="PANTHER" id="PTHR46010:SF1">
    <property type="entry name" value="PROTEIN IWS1 HOMOLOG"/>
    <property type="match status" value="1"/>
</dbReference>
<sequence>MSDSEQVESTVTTPEPQAEVEAQVEPAEQPVEEPVEEHVGEPVETQVEEPEETEYTEQQAEDDAEAPLDEQVYKLKSHKRKGPAKTAKGPKEQRRARTKKSKPEPEEESEPEEEVDEATKERREIEARIDAALKKPGVKRRKMAGDDLEQLQDERVARLREEMREAAMLDAECIENGKPALNKVKMLPEVVNVLTKHSLADSILDGNLLESVRIWLEPLPDASLPSYEIQKELFHALDRLPIKTIHLRESKLGQIVLFYQKSKRPHPQIKRIADKLVGDWTRPIMGRSDNYRDKRVATRNFDPTADLGVRQKTRTSLTPAEEAAIRRNRAAIPTARTETYSVAPMSNISASGGARSGGETQQLRRMKAKLMSSKGQSSRKSKVSVEGRGLN</sequence>
<dbReference type="Gene3D" id="1.20.930.10">
    <property type="entry name" value="Conserved domain common to transcription factors TFIIS, elongin A, CRSP70"/>
    <property type="match status" value="1"/>
</dbReference>
<evidence type="ECO:0000259" key="5">
    <source>
        <dbReference type="PROSITE" id="PS51319"/>
    </source>
</evidence>
<dbReference type="SUPFAM" id="SSF47676">
    <property type="entry name" value="Conserved domain common to transcription factors TFIIS, elongin A, CRSP70"/>
    <property type="match status" value="1"/>
</dbReference>
<evidence type="ECO:0000313" key="7">
    <source>
        <dbReference type="Proteomes" id="UP000238350"/>
    </source>
</evidence>
<dbReference type="OrthoDB" id="21124at2759"/>
<name>A0A2T0FNA9_9ASCO</name>
<dbReference type="EMBL" id="NDIQ01000022">
    <property type="protein sequence ID" value="PRT56483.1"/>
    <property type="molecule type" value="Genomic_DNA"/>
</dbReference>
<evidence type="ECO:0000256" key="3">
    <source>
        <dbReference type="PROSITE-ProRule" id="PRU00649"/>
    </source>
</evidence>
<proteinExistence type="inferred from homology"/>
<dbReference type="GO" id="GO:0016973">
    <property type="term" value="P:poly(A)+ mRNA export from nucleus"/>
    <property type="evidence" value="ECO:0007669"/>
    <property type="project" value="TreeGrafter"/>
</dbReference>
<dbReference type="InterPro" id="IPR035441">
    <property type="entry name" value="TFIIS/LEDGF_dom_sf"/>
</dbReference>
<feature type="compositionally biased region" description="Polar residues" evidence="4">
    <location>
        <begin position="1"/>
        <end position="13"/>
    </location>
</feature>
<comment type="subcellular location">
    <subcellularLocation>
        <location evidence="3">Nucleus</location>
    </subcellularLocation>
</comment>
<feature type="region of interest" description="Disordered" evidence="4">
    <location>
        <begin position="346"/>
        <end position="391"/>
    </location>
</feature>
<feature type="compositionally biased region" description="Acidic residues" evidence="4">
    <location>
        <begin position="46"/>
        <end position="68"/>
    </location>
</feature>
<keyword evidence="7" id="KW-1185">Reference proteome</keyword>
<dbReference type="Proteomes" id="UP000238350">
    <property type="component" value="Unassembled WGS sequence"/>
</dbReference>
<dbReference type="STRING" id="45607.A0A2T0FNA9"/>
<feature type="compositionally biased region" description="Low complexity" evidence="4">
    <location>
        <begin position="14"/>
        <end position="29"/>
    </location>
</feature>
<feature type="region of interest" description="Disordered" evidence="4">
    <location>
        <begin position="1"/>
        <end position="122"/>
    </location>
</feature>
<protein>
    <submittedName>
        <fullName evidence="6">Transcription factor IWS1</fullName>
    </submittedName>
</protein>
<dbReference type="AlphaFoldDB" id="A0A2T0FNA9"/>
<dbReference type="PANTHER" id="PTHR46010">
    <property type="entry name" value="PROTEIN IWS1 HOMOLOG"/>
    <property type="match status" value="1"/>
</dbReference>
<comment type="similarity">
    <text evidence="2">Belongs to the IWS1 family.</text>
</comment>
<dbReference type="GeneID" id="36517851"/>
<comment type="caution">
    <text evidence="6">The sequence shown here is derived from an EMBL/GenBank/DDBJ whole genome shotgun (WGS) entry which is preliminary data.</text>
</comment>
<dbReference type="InterPro" id="IPR017923">
    <property type="entry name" value="TFIIS_N"/>
</dbReference>
<dbReference type="RefSeq" id="XP_024666428.1">
    <property type="nucleotide sequence ID" value="XM_024810660.1"/>
</dbReference>
<evidence type="ECO:0000313" key="6">
    <source>
        <dbReference type="EMBL" id="PRT56483.1"/>
    </source>
</evidence>
<gene>
    <name evidence="6" type="ORF">B9G98_04103</name>
</gene>
<evidence type="ECO:0000256" key="4">
    <source>
        <dbReference type="SAM" id="MobiDB-lite"/>
    </source>
</evidence>
<dbReference type="Pfam" id="PF08711">
    <property type="entry name" value="Med26"/>
    <property type="match status" value="1"/>
</dbReference>